<gene>
    <name evidence="1" type="ORF">BDN70DRAFT_108619</name>
</gene>
<reference evidence="1" key="1">
    <citation type="submission" date="2020-11" db="EMBL/GenBank/DDBJ databases">
        <authorList>
            <consortium name="DOE Joint Genome Institute"/>
            <person name="Ahrendt S."/>
            <person name="Riley R."/>
            <person name="Andreopoulos W."/>
            <person name="Labutti K."/>
            <person name="Pangilinan J."/>
            <person name="Ruiz-Duenas F.J."/>
            <person name="Barrasa J.M."/>
            <person name="Sanchez-Garcia M."/>
            <person name="Camarero S."/>
            <person name="Miyauchi S."/>
            <person name="Serrano A."/>
            <person name="Linde D."/>
            <person name="Babiker R."/>
            <person name="Drula E."/>
            <person name="Ayuso-Fernandez I."/>
            <person name="Pacheco R."/>
            <person name="Padilla G."/>
            <person name="Ferreira P."/>
            <person name="Barriuso J."/>
            <person name="Kellner H."/>
            <person name="Castanera R."/>
            <person name="Alfaro M."/>
            <person name="Ramirez L."/>
            <person name="Pisabarro A.G."/>
            <person name="Kuo A."/>
            <person name="Tritt A."/>
            <person name="Lipzen A."/>
            <person name="He G."/>
            <person name="Yan M."/>
            <person name="Ng V."/>
            <person name="Cullen D."/>
            <person name="Martin F."/>
            <person name="Rosso M.-N."/>
            <person name="Henrissat B."/>
            <person name="Hibbett D."/>
            <person name="Martinez A.T."/>
            <person name="Grigoriev I.V."/>
        </authorList>
    </citation>
    <scope>NUCLEOTIDE SEQUENCE</scope>
    <source>
        <strain evidence="1">CIRM-BRFM 674</strain>
    </source>
</reference>
<proteinExistence type="predicted"/>
<dbReference type="EMBL" id="MU155259">
    <property type="protein sequence ID" value="KAF9477494.1"/>
    <property type="molecule type" value="Genomic_DNA"/>
</dbReference>
<dbReference type="Proteomes" id="UP000807469">
    <property type="component" value="Unassembled WGS sequence"/>
</dbReference>
<accession>A0A9P5YZQ5</accession>
<keyword evidence="2" id="KW-1185">Reference proteome</keyword>
<evidence type="ECO:0000313" key="2">
    <source>
        <dbReference type="Proteomes" id="UP000807469"/>
    </source>
</evidence>
<comment type="caution">
    <text evidence="1">The sequence shown here is derived from an EMBL/GenBank/DDBJ whole genome shotgun (WGS) entry which is preliminary data.</text>
</comment>
<protein>
    <submittedName>
        <fullName evidence="1">Uncharacterized protein</fullName>
    </submittedName>
</protein>
<organism evidence="1 2">
    <name type="scientific">Pholiota conissans</name>
    <dbReference type="NCBI Taxonomy" id="109636"/>
    <lineage>
        <taxon>Eukaryota</taxon>
        <taxon>Fungi</taxon>
        <taxon>Dikarya</taxon>
        <taxon>Basidiomycota</taxon>
        <taxon>Agaricomycotina</taxon>
        <taxon>Agaricomycetes</taxon>
        <taxon>Agaricomycetidae</taxon>
        <taxon>Agaricales</taxon>
        <taxon>Agaricineae</taxon>
        <taxon>Strophariaceae</taxon>
        <taxon>Pholiota</taxon>
    </lineage>
</organism>
<sequence>MYMCHPHPSRKPSPEAIRLVAHHQHPISGTVPKWHYYAEFASSSHHHQLPTPFRTLSISHTALPRTSHVIFHRRV</sequence>
<dbReference type="AlphaFoldDB" id="A0A9P5YZQ5"/>
<name>A0A9P5YZQ5_9AGAR</name>
<evidence type="ECO:0000313" key="1">
    <source>
        <dbReference type="EMBL" id="KAF9477494.1"/>
    </source>
</evidence>